<dbReference type="AlphaFoldDB" id="A0A2K1QMV7"/>
<keyword evidence="2" id="KW-0472">Membrane</keyword>
<keyword evidence="2" id="KW-1133">Transmembrane helix</keyword>
<feature type="region of interest" description="Disordered" evidence="1">
    <location>
        <begin position="33"/>
        <end position="105"/>
    </location>
</feature>
<dbReference type="InParanoid" id="A0A2K1QMV7"/>
<dbReference type="PANTHER" id="PTHR41800:SF1">
    <property type="entry name" value="EXPRESSED PROTEIN"/>
    <property type="match status" value="1"/>
</dbReference>
<dbReference type="Pfam" id="PF15932">
    <property type="entry name" value="DUF4748"/>
    <property type="match status" value="1"/>
</dbReference>
<evidence type="ECO:0000256" key="1">
    <source>
        <dbReference type="SAM" id="MobiDB-lite"/>
    </source>
</evidence>
<name>A0A2K1QMV7_9PEZI</name>
<comment type="caution">
    <text evidence="3">The sequence shown here is derived from an EMBL/GenBank/DDBJ whole genome shotgun (WGS) entry which is preliminary data.</text>
</comment>
<sequence length="105" mass="11433">MNTRASVAYGWGILVAAGGGAYYFAKRSINADRAERAAADEKRRQTMHRLQYGGTPPPPKSEDSHASPGKDAHEGDVAPAATRDVPRGKYEAPEPYRSRKGDRFS</sequence>
<feature type="compositionally biased region" description="Basic and acidic residues" evidence="1">
    <location>
        <begin position="33"/>
        <end position="44"/>
    </location>
</feature>
<keyword evidence="4" id="KW-1185">Reference proteome</keyword>
<feature type="transmembrane region" description="Helical" evidence="2">
    <location>
        <begin position="6"/>
        <end position="25"/>
    </location>
</feature>
<keyword evidence="2" id="KW-0812">Transmembrane</keyword>
<evidence type="ECO:0000256" key="2">
    <source>
        <dbReference type="SAM" id="Phobius"/>
    </source>
</evidence>
<protein>
    <submittedName>
        <fullName evidence="3">Uncharacterized protein</fullName>
    </submittedName>
</protein>
<dbReference type="EMBL" id="NKHZ01000057">
    <property type="protein sequence ID" value="PNS16465.1"/>
    <property type="molecule type" value="Genomic_DNA"/>
</dbReference>
<dbReference type="PANTHER" id="PTHR41800">
    <property type="entry name" value="EXPRESSED PROTEIN"/>
    <property type="match status" value="1"/>
</dbReference>
<reference evidence="3 4" key="1">
    <citation type="submission" date="2017-06" db="EMBL/GenBank/DDBJ databases">
        <title>Draft genome sequence of a variant of Elsinoe murrayae.</title>
        <authorList>
            <person name="Cheng Q."/>
        </authorList>
    </citation>
    <scope>NUCLEOTIDE SEQUENCE [LARGE SCALE GENOMIC DNA]</scope>
    <source>
        <strain evidence="3 4">CQ-2017a</strain>
    </source>
</reference>
<gene>
    <name evidence="3" type="ORF">CAC42_199</name>
</gene>
<organism evidence="3 4">
    <name type="scientific">Sphaceloma murrayae</name>
    <dbReference type="NCBI Taxonomy" id="2082308"/>
    <lineage>
        <taxon>Eukaryota</taxon>
        <taxon>Fungi</taxon>
        <taxon>Dikarya</taxon>
        <taxon>Ascomycota</taxon>
        <taxon>Pezizomycotina</taxon>
        <taxon>Dothideomycetes</taxon>
        <taxon>Dothideomycetidae</taxon>
        <taxon>Myriangiales</taxon>
        <taxon>Elsinoaceae</taxon>
        <taxon>Sphaceloma</taxon>
    </lineage>
</organism>
<dbReference type="OrthoDB" id="2559326at2759"/>
<feature type="compositionally biased region" description="Basic and acidic residues" evidence="1">
    <location>
        <begin position="60"/>
        <end position="76"/>
    </location>
</feature>
<proteinExistence type="predicted"/>
<evidence type="ECO:0000313" key="4">
    <source>
        <dbReference type="Proteomes" id="UP000243797"/>
    </source>
</evidence>
<dbReference type="InterPro" id="IPR031833">
    <property type="entry name" value="DUF4748"/>
</dbReference>
<evidence type="ECO:0000313" key="3">
    <source>
        <dbReference type="EMBL" id="PNS16465.1"/>
    </source>
</evidence>
<accession>A0A2K1QMV7</accession>
<dbReference type="Proteomes" id="UP000243797">
    <property type="component" value="Unassembled WGS sequence"/>
</dbReference>
<feature type="compositionally biased region" description="Basic and acidic residues" evidence="1">
    <location>
        <begin position="84"/>
        <end position="105"/>
    </location>
</feature>